<dbReference type="GO" id="GO:0005524">
    <property type="term" value="F:ATP binding"/>
    <property type="evidence" value="ECO:0007669"/>
    <property type="project" value="UniProtKB-KW"/>
</dbReference>
<dbReference type="AlphaFoldDB" id="A0A1I4AQK9"/>
<comment type="cofactor">
    <cofactor evidence="1">
        <name>Mg(2+)</name>
        <dbReference type="ChEBI" id="CHEBI:18420"/>
    </cofactor>
</comment>
<evidence type="ECO:0000256" key="7">
    <source>
        <dbReference type="ARBA" id="ARBA00022840"/>
    </source>
</evidence>
<dbReference type="GO" id="GO:0046872">
    <property type="term" value="F:metal ion binding"/>
    <property type="evidence" value="ECO:0007669"/>
    <property type="project" value="UniProtKB-KW"/>
</dbReference>
<dbReference type="PIRSF" id="PIRSF001563">
    <property type="entry name" value="Folylpolyglu_synth"/>
    <property type="match status" value="1"/>
</dbReference>
<keyword evidence="4 11" id="KW-0436">Ligase</keyword>
<dbReference type="InterPro" id="IPR001645">
    <property type="entry name" value="Folylpolyglutamate_synth"/>
</dbReference>
<keyword evidence="6 11" id="KW-0547">Nucleotide-binding</keyword>
<evidence type="ECO:0000256" key="1">
    <source>
        <dbReference type="ARBA" id="ARBA00001946"/>
    </source>
</evidence>
<dbReference type="GO" id="GO:0005737">
    <property type="term" value="C:cytoplasm"/>
    <property type="evidence" value="ECO:0007669"/>
    <property type="project" value="TreeGrafter"/>
</dbReference>
<dbReference type="PANTHER" id="PTHR11136:SF0">
    <property type="entry name" value="DIHYDROFOLATE SYNTHETASE-RELATED"/>
    <property type="match status" value="1"/>
</dbReference>
<keyword evidence="15" id="KW-1185">Reference proteome</keyword>
<dbReference type="Gene3D" id="3.40.1190.10">
    <property type="entry name" value="Mur-like, catalytic domain"/>
    <property type="match status" value="1"/>
</dbReference>
<dbReference type="OrthoDB" id="9809356at2"/>
<dbReference type="InterPro" id="IPR004101">
    <property type="entry name" value="Mur_ligase_C"/>
</dbReference>
<evidence type="ECO:0000256" key="5">
    <source>
        <dbReference type="ARBA" id="ARBA00022723"/>
    </source>
</evidence>
<dbReference type="GO" id="GO:0004326">
    <property type="term" value="F:tetrahydrofolylpolyglutamate synthase activity"/>
    <property type="evidence" value="ECO:0007669"/>
    <property type="project" value="UniProtKB-EC"/>
</dbReference>
<accession>A0A1I4AQK9</accession>
<dbReference type="NCBIfam" id="TIGR01499">
    <property type="entry name" value="folC"/>
    <property type="match status" value="1"/>
</dbReference>
<protein>
    <recommendedName>
        <fullName evidence="3">tetrahydrofolate synthase</fullName>
        <ecNumber evidence="3">6.3.2.17</ecNumber>
    </recommendedName>
    <alternativeName>
        <fullName evidence="9">Tetrahydrofolylpolyglutamate synthase</fullName>
    </alternativeName>
</protein>
<evidence type="ECO:0000256" key="9">
    <source>
        <dbReference type="ARBA" id="ARBA00030592"/>
    </source>
</evidence>
<keyword evidence="8" id="KW-0460">Magnesium</keyword>
<dbReference type="InterPro" id="IPR036615">
    <property type="entry name" value="Mur_ligase_C_dom_sf"/>
</dbReference>
<evidence type="ECO:0000256" key="6">
    <source>
        <dbReference type="ARBA" id="ARBA00022741"/>
    </source>
</evidence>
<dbReference type="EC" id="6.3.2.17" evidence="3"/>
<evidence type="ECO:0000256" key="11">
    <source>
        <dbReference type="PIRNR" id="PIRNR001563"/>
    </source>
</evidence>
<evidence type="ECO:0000256" key="8">
    <source>
        <dbReference type="ARBA" id="ARBA00022842"/>
    </source>
</evidence>
<proteinExistence type="inferred from homology"/>
<feature type="domain" description="Mur ligase C-terminal" evidence="12">
    <location>
        <begin position="293"/>
        <end position="412"/>
    </location>
</feature>
<dbReference type="GO" id="GO:0008841">
    <property type="term" value="F:dihydrofolate synthase activity"/>
    <property type="evidence" value="ECO:0007669"/>
    <property type="project" value="TreeGrafter"/>
</dbReference>
<evidence type="ECO:0000259" key="12">
    <source>
        <dbReference type="Pfam" id="PF02875"/>
    </source>
</evidence>
<gene>
    <name evidence="14" type="ORF">SAMN04488569_10538</name>
</gene>
<feature type="domain" description="Mur ligase central" evidence="13">
    <location>
        <begin position="44"/>
        <end position="266"/>
    </location>
</feature>
<evidence type="ECO:0000259" key="13">
    <source>
        <dbReference type="Pfam" id="PF08245"/>
    </source>
</evidence>
<evidence type="ECO:0000313" key="15">
    <source>
        <dbReference type="Proteomes" id="UP000199589"/>
    </source>
</evidence>
<keyword evidence="7 11" id="KW-0067">ATP-binding</keyword>
<reference evidence="15" key="1">
    <citation type="submission" date="2016-10" db="EMBL/GenBank/DDBJ databases">
        <authorList>
            <person name="Varghese N."/>
            <person name="Submissions S."/>
        </authorList>
    </citation>
    <scope>NUCLEOTIDE SEQUENCE [LARGE SCALE GENOMIC DNA]</scope>
    <source>
        <strain evidence="15">DSM 16108</strain>
    </source>
</reference>
<dbReference type="Proteomes" id="UP000199589">
    <property type="component" value="Unassembled WGS sequence"/>
</dbReference>
<evidence type="ECO:0000313" key="14">
    <source>
        <dbReference type="EMBL" id="SFK58510.1"/>
    </source>
</evidence>
<dbReference type="FunFam" id="3.40.1190.10:FF:000011">
    <property type="entry name" value="Folylpolyglutamate synthase/dihydrofolate synthase"/>
    <property type="match status" value="1"/>
</dbReference>
<sequence>MNIAEVIALVNTNRGNGKKENLNRMHLLMDKLGNPQKRLKFIHIAGTNGKGTTAAFIASILEETSLKTGLFTSPHLEVINERIKIDQQNISDEAFIQFTERVVLSVEEVELELSEKLYSFEILTAIALLYFAEQECDMVILETGIGGRLDSTNVIQSPEVAVITSIGLDHMAMLGNTAEDIAKEKAGIIKNGSTVITCFLEGSLREIFKCKATQERASLLMINPKDIEVVSASIKGQLFRYKDFKKLMIRMIGEHQLSNAAIAIEVAIALQNKGYDLTDQSIKAGLEKAFWAGRMETLLEDPIVITDGAHNEQGVALLSKNLRTLFPDKKFTFVVGMMRDKAYMDMIKRIGDLANLFITVSPDPWRGFDAETVASDLRERGYLARSAKQTFEIIDYIQNKASKDEMIIVFGSLYLVGELRKLLLH</sequence>
<comment type="catalytic activity">
    <reaction evidence="10">
        <text>(6S)-5,6,7,8-tetrahydrofolyl-(gamma-L-Glu)(n) + L-glutamate + ATP = (6S)-5,6,7,8-tetrahydrofolyl-(gamma-L-Glu)(n+1) + ADP + phosphate + H(+)</text>
        <dbReference type="Rhea" id="RHEA:10580"/>
        <dbReference type="Rhea" id="RHEA-COMP:14738"/>
        <dbReference type="Rhea" id="RHEA-COMP:14740"/>
        <dbReference type="ChEBI" id="CHEBI:15378"/>
        <dbReference type="ChEBI" id="CHEBI:29985"/>
        <dbReference type="ChEBI" id="CHEBI:30616"/>
        <dbReference type="ChEBI" id="CHEBI:43474"/>
        <dbReference type="ChEBI" id="CHEBI:141005"/>
        <dbReference type="ChEBI" id="CHEBI:456216"/>
        <dbReference type="EC" id="6.3.2.17"/>
    </reaction>
</comment>
<keyword evidence="5" id="KW-0479">Metal-binding</keyword>
<dbReference type="RefSeq" id="WP_072693645.1">
    <property type="nucleotide sequence ID" value="NZ_FOSJ01000053.1"/>
</dbReference>
<dbReference type="PROSITE" id="PS01011">
    <property type="entry name" value="FOLYLPOLYGLU_SYNT_1"/>
    <property type="match status" value="1"/>
</dbReference>
<organism evidence="14 15">
    <name type="scientific">Marinilactibacillus piezotolerans</name>
    <dbReference type="NCBI Taxonomy" id="258723"/>
    <lineage>
        <taxon>Bacteria</taxon>
        <taxon>Bacillati</taxon>
        <taxon>Bacillota</taxon>
        <taxon>Bacilli</taxon>
        <taxon>Lactobacillales</taxon>
        <taxon>Carnobacteriaceae</taxon>
        <taxon>Marinilactibacillus</taxon>
    </lineage>
</organism>
<evidence type="ECO:0000256" key="3">
    <source>
        <dbReference type="ARBA" id="ARBA00013025"/>
    </source>
</evidence>
<dbReference type="InterPro" id="IPR013221">
    <property type="entry name" value="Mur_ligase_cen"/>
</dbReference>
<evidence type="ECO:0000256" key="10">
    <source>
        <dbReference type="ARBA" id="ARBA00047493"/>
    </source>
</evidence>
<dbReference type="InterPro" id="IPR018109">
    <property type="entry name" value="Folylpolyglutamate_synth_CS"/>
</dbReference>
<evidence type="ECO:0000256" key="4">
    <source>
        <dbReference type="ARBA" id="ARBA00022598"/>
    </source>
</evidence>
<comment type="similarity">
    <text evidence="2 11">Belongs to the folylpolyglutamate synthase family.</text>
</comment>
<dbReference type="SUPFAM" id="SSF53244">
    <property type="entry name" value="MurD-like peptide ligases, peptide-binding domain"/>
    <property type="match status" value="1"/>
</dbReference>
<dbReference type="PROSITE" id="PS01012">
    <property type="entry name" value="FOLYLPOLYGLU_SYNT_2"/>
    <property type="match status" value="1"/>
</dbReference>
<evidence type="ECO:0000256" key="2">
    <source>
        <dbReference type="ARBA" id="ARBA00008276"/>
    </source>
</evidence>
<dbReference type="PANTHER" id="PTHR11136">
    <property type="entry name" value="FOLYLPOLYGLUTAMATE SYNTHASE-RELATED"/>
    <property type="match status" value="1"/>
</dbReference>
<dbReference type="Pfam" id="PF08245">
    <property type="entry name" value="Mur_ligase_M"/>
    <property type="match status" value="1"/>
</dbReference>
<dbReference type="InterPro" id="IPR036565">
    <property type="entry name" value="Mur-like_cat_sf"/>
</dbReference>
<dbReference type="Gene3D" id="3.90.190.20">
    <property type="entry name" value="Mur ligase, C-terminal domain"/>
    <property type="match status" value="1"/>
</dbReference>
<dbReference type="SUPFAM" id="SSF53623">
    <property type="entry name" value="MurD-like peptide ligases, catalytic domain"/>
    <property type="match status" value="1"/>
</dbReference>
<name>A0A1I4AQK9_9LACT</name>
<dbReference type="Pfam" id="PF02875">
    <property type="entry name" value="Mur_ligase_C"/>
    <property type="match status" value="1"/>
</dbReference>
<dbReference type="EMBL" id="FOSJ01000053">
    <property type="protein sequence ID" value="SFK58510.1"/>
    <property type="molecule type" value="Genomic_DNA"/>
</dbReference>